<accession>A0ABY8GP74</accession>
<evidence type="ECO:0000313" key="2">
    <source>
        <dbReference type="Proteomes" id="UP001214170"/>
    </source>
</evidence>
<dbReference type="RefSeq" id="WP_268080553.1">
    <property type="nucleotide sequence ID" value="NZ_CP106885.1"/>
</dbReference>
<gene>
    <name evidence="1" type="ORF">P8T11_18915</name>
</gene>
<evidence type="ECO:0000313" key="1">
    <source>
        <dbReference type="EMBL" id="WFP06393.1"/>
    </source>
</evidence>
<sequence length="339" mass="37572">MKIFHGPNNIAGAAGVLAKAQRTLGYDAEAVCYSTGTYGYPADRYLKRTMADRVSSTIKESLTHDVFHFYFGQSLTGGSLYDVPWLKRMGKRVFFYFCGCDLRDAKAVIARHEYSACKTCWPAACSANRLKAVETASNCDGIFVSTPDLLEFVEDAIWLPQPLNFEQFDALRQSLQASAAWSQRAKKTVRIAHGPSSRLLKGTIHLEEAIASLQARHLDVELVLVEKMSHVDAMQACLDADIIVDQLLIGAYGQFSVEMMALGKPVVCYIRDDLRPLYPADLPILSANPRTIEQVLESLVNQPETWAGMGEAGLTYARKYHDSFAVAKIAIDAYNIKNT</sequence>
<keyword evidence="2" id="KW-1185">Reference proteome</keyword>
<organism evidence="1 2">
    <name type="scientific">Achromobacter spanius</name>
    <dbReference type="NCBI Taxonomy" id="217203"/>
    <lineage>
        <taxon>Bacteria</taxon>
        <taxon>Pseudomonadati</taxon>
        <taxon>Pseudomonadota</taxon>
        <taxon>Betaproteobacteria</taxon>
        <taxon>Burkholderiales</taxon>
        <taxon>Alcaligenaceae</taxon>
        <taxon>Achromobacter</taxon>
    </lineage>
</organism>
<dbReference type="EMBL" id="CP121261">
    <property type="protein sequence ID" value="WFP06393.1"/>
    <property type="molecule type" value="Genomic_DNA"/>
</dbReference>
<dbReference type="Proteomes" id="UP001214170">
    <property type="component" value="Chromosome"/>
</dbReference>
<name>A0ABY8GP74_9BURK</name>
<dbReference type="SUPFAM" id="SSF53756">
    <property type="entry name" value="UDP-Glycosyltransferase/glycogen phosphorylase"/>
    <property type="match status" value="1"/>
</dbReference>
<proteinExistence type="predicted"/>
<evidence type="ECO:0008006" key="3">
    <source>
        <dbReference type="Google" id="ProtNLM"/>
    </source>
</evidence>
<protein>
    <recommendedName>
        <fullName evidence="3">Glycosyltransferase family 1 protein</fullName>
    </recommendedName>
</protein>
<reference evidence="1 2" key="1">
    <citation type="submission" date="2023-03" db="EMBL/GenBank/DDBJ databases">
        <title>Achromobacter spanius LIG8.</title>
        <authorList>
            <person name="Shrestha S."/>
        </authorList>
    </citation>
    <scope>NUCLEOTIDE SEQUENCE [LARGE SCALE GENOMIC DNA]</scope>
    <source>
        <strain evidence="1 2">LIG8</strain>
    </source>
</reference>